<dbReference type="EMBL" id="BLJY01000003">
    <property type="protein sequence ID" value="GFF14717.1"/>
    <property type="molecule type" value="Genomic_DNA"/>
</dbReference>
<feature type="region of interest" description="Disordered" evidence="1">
    <location>
        <begin position="1"/>
        <end position="71"/>
    </location>
</feature>
<feature type="region of interest" description="Disordered" evidence="1">
    <location>
        <begin position="733"/>
        <end position="768"/>
    </location>
</feature>
<dbReference type="Pfam" id="PF22485">
    <property type="entry name" value="DUF6987"/>
    <property type="match status" value="1"/>
</dbReference>
<evidence type="ECO:0000313" key="4">
    <source>
        <dbReference type="Proteomes" id="UP000452235"/>
    </source>
</evidence>
<comment type="caution">
    <text evidence="3">The sequence shown here is derived from an EMBL/GenBank/DDBJ whole genome shotgun (WGS) entry which is preliminary data.</text>
</comment>
<dbReference type="Proteomes" id="UP000452235">
    <property type="component" value="Unassembled WGS sequence"/>
</dbReference>
<feature type="compositionally biased region" description="Acidic residues" evidence="1">
    <location>
        <begin position="741"/>
        <end position="757"/>
    </location>
</feature>
<gene>
    <name evidence="3" type="ORF">ATEIFO6365_0003078500</name>
</gene>
<name>A0A5M3YT47_ASPTE</name>
<feature type="compositionally biased region" description="Low complexity" evidence="1">
    <location>
        <begin position="54"/>
        <end position="66"/>
    </location>
</feature>
<feature type="region of interest" description="Disordered" evidence="1">
    <location>
        <begin position="233"/>
        <end position="260"/>
    </location>
</feature>
<feature type="compositionally biased region" description="Basic and acidic residues" evidence="1">
    <location>
        <begin position="234"/>
        <end position="253"/>
    </location>
</feature>
<feature type="compositionally biased region" description="Polar residues" evidence="1">
    <location>
        <begin position="32"/>
        <end position="41"/>
    </location>
</feature>
<feature type="domain" description="DUF6987" evidence="2">
    <location>
        <begin position="757"/>
        <end position="955"/>
    </location>
</feature>
<organism evidence="3 4">
    <name type="scientific">Aspergillus terreus</name>
    <dbReference type="NCBI Taxonomy" id="33178"/>
    <lineage>
        <taxon>Eukaryota</taxon>
        <taxon>Fungi</taxon>
        <taxon>Dikarya</taxon>
        <taxon>Ascomycota</taxon>
        <taxon>Pezizomycotina</taxon>
        <taxon>Eurotiomycetes</taxon>
        <taxon>Eurotiomycetidae</taxon>
        <taxon>Eurotiales</taxon>
        <taxon>Aspergillaceae</taxon>
        <taxon>Aspergillus</taxon>
        <taxon>Aspergillus subgen. Circumdati</taxon>
    </lineage>
</organism>
<dbReference type="PANTHER" id="PTHR39461">
    <property type="entry name" value="LEA DOMAIN PROTEIN (AFU_ORTHOLOGUE AFUA_8G04920)"/>
    <property type="match status" value="1"/>
</dbReference>
<dbReference type="InterPro" id="IPR022124">
    <property type="entry name" value="DUF3659"/>
</dbReference>
<protein>
    <submittedName>
        <fullName evidence="3">LEA domain protein</fullName>
    </submittedName>
</protein>
<dbReference type="AlphaFoldDB" id="A0A5M3YT47"/>
<evidence type="ECO:0000313" key="3">
    <source>
        <dbReference type="EMBL" id="GFF14717.1"/>
    </source>
</evidence>
<feature type="compositionally biased region" description="Basic and acidic residues" evidence="1">
    <location>
        <begin position="758"/>
        <end position="768"/>
    </location>
</feature>
<dbReference type="InterPro" id="IPR054256">
    <property type="entry name" value="DUF6987"/>
</dbReference>
<dbReference type="Pfam" id="PF12396">
    <property type="entry name" value="DUF3659"/>
    <property type="match status" value="9"/>
</dbReference>
<evidence type="ECO:0000259" key="2">
    <source>
        <dbReference type="Pfam" id="PF22485"/>
    </source>
</evidence>
<keyword evidence="4" id="KW-1185">Reference proteome</keyword>
<dbReference type="OrthoDB" id="3937590at2759"/>
<reference evidence="3 4" key="1">
    <citation type="submission" date="2020-01" db="EMBL/GenBank/DDBJ databases">
        <title>Aspergillus terreus IFO 6365 whole genome shotgun sequence.</title>
        <authorList>
            <person name="Kanamasa S."/>
            <person name="Takahashi H."/>
        </authorList>
    </citation>
    <scope>NUCLEOTIDE SEQUENCE [LARGE SCALE GENOMIC DNA]</scope>
    <source>
        <strain evidence="3 4">IFO 6365</strain>
    </source>
</reference>
<evidence type="ECO:0000256" key="1">
    <source>
        <dbReference type="SAM" id="MobiDB-lite"/>
    </source>
</evidence>
<feature type="compositionally biased region" description="Basic and acidic residues" evidence="1">
    <location>
        <begin position="19"/>
        <end position="30"/>
    </location>
</feature>
<sequence>MSTSTERPTNAEQTSPSLHIKEPAPVDGEKPSTPSNINATSEQRDMPSPAPEDSQSQASASGQSSGLFGKAKGLTGNLMGTLQGVTKTGSQTVDNIVPLDLSILKGLEVGEGGQVRGKDGNLLGRLVEGNPADLVGQTVGDNGEILDDNGGLIGRVEAVPDAVRDVAGQVPAALSNIAGLPIKDGGIVKDGAGEVVGKLVEGDPQDLVGLAPNEAGEVRNDDGGVVGRVEPTSEAEHVVKDSVSEPQADKEPAEEKEDLPPLSTLEGLKCNKLGKIISSTGKPVGELIEGDPKKLSRMGAQLDAKGQFWDNRGNVIGKAQTIPTEEHQDEPTFAGLEGLHVVEDGWVEDDKGKRVGKIVEGDAKKILGRPVDEDGEVTDQHGNVIAKADYWEAPDESEPEVVDLSHLNGLTPNKLGYVIGSKGVPIARVVEGNPKELAGKEIDDGQIWDGRKPIGRVELIPENEREKKPEGPFSGLDNLTVNKDGYVEDGEGNIVGQVTEGDTKAFRGRAVDEDGDILDKFGSVKGHAERYDPPEEEKVEEDLSILEGKTVNKAGNVVDAQGTVFGRIVSGDKRLAGRKVDGHGQVWGDDGKVIGKAELIPGAERQKPEGPFYGFETAEVGKDGVVVDASGRIIGRVADGDAKKLFGRKVDEDGDILDKNGNTIGRAERWEPEEKKRNVNPMAGRKITREGEVRDVDGNLIGKLTSGNLATLIGKEIDDNGYVVDNDGNKLGECTLMENIPPEEPEEEPGPSPEEEEAQKKAEEDRQLAKKMSIIVGQTLDRMRPICKMISEHIEKAERTPKEELDEEKLVQNVKPLLEEGGSILQECNGAIRALDPDGQIAANAKARAASHEASPEEYALADQLKELTDTVVRTVENGRKKIADMPHAKKQLNPLWGLLSEPLFQIIAAVGLLLSGVLGLVGRLLDGLGLGPLVNRLLGGLGLDKVLQNLGLGSLTDALGLTGKK</sequence>
<dbReference type="VEuPathDB" id="FungiDB:ATEG_00800"/>
<proteinExistence type="predicted"/>
<accession>A0A5M3YT47</accession>
<dbReference type="PANTHER" id="PTHR39461:SF1">
    <property type="entry name" value="LEA DOMAIN PROTEIN (AFU_ORTHOLOGUE AFUA_8G04920)"/>
    <property type="match status" value="1"/>
</dbReference>
<feature type="compositionally biased region" description="Polar residues" evidence="1">
    <location>
        <begin position="1"/>
        <end position="17"/>
    </location>
</feature>